<feature type="domain" description="Metallo-beta-lactamase" evidence="2">
    <location>
        <begin position="26"/>
        <end position="217"/>
    </location>
</feature>
<name>M4V910_9BACT</name>
<dbReference type="InterPro" id="IPR001279">
    <property type="entry name" value="Metallo-B-lactamas"/>
</dbReference>
<proteinExistence type="predicted"/>
<dbReference type="RefSeq" id="WP_015468976.1">
    <property type="nucleotide sequence ID" value="NC_020813.1"/>
</dbReference>
<organism evidence="3 4">
    <name type="scientific">Pseudobdellovibrio exovorus JSS</name>
    <dbReference type="NCBI Taxonomy" id="1184267"/>
    <lineage>
        <taxon>Bacteria</taxon>
        <taxon>Pseudomonadati</taxon>
        <taxon>Bdellovibrionota</taxon>
        <taxon>Bdellovibrionia</taxon>
        <taxon>Bdellovibrionales</taxon>
        <taxon>Pseudobdellovibrionaceae</taxon>
        <taxon>Pseudobdellovibrio</taxon>
    </lineage>
</organism>
<dbReference type="InterPro" id="IPR036866">
    <property type="entry name" value="RibonucZ/Hydroxyglut_hydro"/>
</dbReference>
<dbReference type="SUPFAM" id="SSF56281">
    <property type="entry name" value="Metallo-hydrolase/oxidoreductase"/>
    <property type="match status" value="1"/>
</dbReference>
<dbReference type="eggNOG" id="COG0491">
    <property type="taxonomic scope" value="Bacteria"/>
</dbReference>
<sequence length="298" mass="33189">MKLTLKSPAKSTLQPVVKEFFDKATWTLTYVVYDPDTRDALVIDPVWDYDPAASKMSQDSAAEVLNFIQAQNLQVHYILETHAHADHVSGSQVLKRNLPKAQIGIGARITDVQKVFKNVFNLAADFKTDGSQFDLLLEEGKPLHAGALTVETLYTPGHTPACGTYIIGDAVFTGDALFMPDYGTGRCDFPAGSADDLYSSVQKIYQLPDHYRVFVGHDYMPNGRELAFQSTIQEQKEQNIQLKSNTSREQFVSFRNARDKTLAAPRLLLPSVQVNIDAGHLPQPEDNGTKYLKIPIKE</sequence>
<dbReference type="STRING" id="1184267.A11Q_266"/>
<dbReference type="EMBL" id="CP003537">
    <property type="protein sequence ID" value="AGH94486.1"/>
    <property type="molecule type" value="Genomic_DNA"/>
</dbReference>
<dbReference type="Proteomes" id="UP000012040">
    <property type="component" value="Chromosome"/>
</dbReference>
<evidence type="ECO:0000259" key="2">
    <source>
        <dbReference type="SMART" id="SM00849"/>
    </source>
</evidence>
<dbReference type="PATRIC" id="fig|1184267.3.peg.268"/>
<dbReference type="OrthoDB" id="5293247at2"/>
<dbReference type="GO" id="GO:0046872">
    <property type="term" value="F:metal ion binding"/>
    <property type="evidence" value="ECO:0007669"/>
    <property type="project" value="UniProtKB-KW"/>
</dbReference>
<dbReference type="PANTHER" id="PTHR43084:SF1">
    <property type="entry name" value="PERSULFIDE DIOXYGENASE ETHE1, MITOCHONDRIAL"/>
    <property type="match status" value="1"/>
</dbReference>
<dbReference type="InterPro" id="IPR044528">
    <property type="entry name" value="POD-like_MBL-fold"/>
</dbReference>
<dbReference type="InterPro" id="IPR051682">
    <property type="entry name" value="Mito_Persulfide_Diox"/>
</dbReference>
<gene>
    <name evidence="3" type="ORF">A11Q_266</name>
</gene>
<accession>M4V910</accession>
<dbReference type="AlphaFoldDB" id="M4V910"/>
<evidence type="ECO:0000313" key="3">
    <source>
        <dbReference type="EMBL" id="AGH94486.1"/>
    </source>
</evidence>
<dbReference type="Gene3D" id="3.60.15.10">
    <property type="entry name" value="Ribonuclease Z/Hydroxyacylglutathione hydrolase-like"/>
    <property type="match status" value="1"/>
</dbReference>
<evidence type="ECO:0000256" key="1">
    <source>
        <dbReference type="ARBA" id="ARBA00022723"/>
    </source>
</evidence>
<dbReference type="SMART" id="SM00849">
    <property type="entry name" value="Lactamase_B"/>
    <property type="match status" value="1"/>
</dbReference>
<dbReference type="Pfam" id="PF00753">
    <property type="entry name" value="Lactamase_B"/>
    <property type="match status" value="1"/>
</dbReference>
<protein>
    <submittedName>
        <fullName evidence="3">Metallo-beta-lactamase superfamily protein</fullName>
    </submittedName>
</protein>
<dbReference type="GO" id="GO:0006749">
    <property type="term" value="P:glutathione metabolic process"/>
    <property type="evidence" value="ECO:0007669"/>
    <property type="project" value="InterPro"/>
</dbReference>
<reference evidence="3 4" key="1">
    <citation type="journal article" date="2013" name="ISME J.">
        <title>By their genes ye shall know them: genomic signatures of predatory bacteria.</title>
        <authorList>
            <person name="Pasternak Z."/>
            <person name="Pietrokovski S."/>
            <person name="Rotem O."/>
            <person name="Gophna U."/>
            <person name="Lurie-Weinberger M.N."/>
            <person name="Jurkevitch E."/>
        </authorList>
    </citation>
    <scope>NUCLEOTIDE SEQUENCE [LARGE SCALE GENOMIC DNA]</scope>
    <source>
        <strain evidence="3 4">JSS</strain>
    </source>
</reference>
<dbReference type="HOGENOM" id="CLU_030571_6_1_7"/>
<dbReference type="GO" id="GO:0050313">
    <property type="term" value="F:sulfur dioxygenase activity"/>
    <property type="evidence" value="ECO:0007669"/>
    <property type="project" value="InterPro"/>
</dbReference>
<evidence type="ECO:0000313" key="4">
    <source>
        <dbReference type="Proteomes" id="UP000012040"/>
    </source>
</evidence>
<dbReference type="CDD" id="cd07724">
    <property type="entry name" value="POD-like_MBL-fold"/>
    <property type="match status" value="1"/>
</dbReference>
<keyword evidence="4" id="KW-1185">Reference proteome</keyword>
<dbReference type="KEGG" id="bex:A11Q_266"/>
<dbReference type="GO" id="GO:0070813">
    <property type="term" value="P:hydrogen sulfide metabolic process"/>
    <property type="evidence" value="ECO:0007669"/>
    <property type="project" value="TreeGrafter"/>
</dbReference>
<dbReference type="PANTHER" id="PTHR43084">
    <property type="entry name" value="PERSULFIDE DIOXYGENASE ETHE1"/>
    <property type="match status" value="1"/>
</dbReference>
<keyword evidence="1" id="KW-0479">Metal-binding</keyword>